<evidence type="ECO:0000313" key="1">
    <source>
        <dbReference type="EMBL" id="MPV87068.1"/>
    </source>
</evidence>
<protein>
    <recommendedName>
        <fullName evidence="3">Cytidylate kinase-like family protein</fullName>
    </recommendedName>
</protein>
<dbReference type="InterPro" id="IPR027417">
    <property type="entry name" value="P-loop_NTPase"/>
</dbReference>
<evidence type="ECO:0000313" key="2">
    <source>
        <dbReference type="Proteomes" id="UP000429644"/>
    </source>
</evidence>
<proteinExistence type="predicted"/>
<feature type="non-terminal residue" evidence="1">
    <location>
        <position position="1"/>
    </location>
</feature>
<dbReference type="EMBL" id="WHPD01000041">
    <property type="protein sequence ID" value="MPV87068.1"/>
    <property type="molecule type" value="Genomic_DNA"/>
</dbReference>
<comment type="caution">
    <text evidence="1">The sequence shown here is derived from an EMBL/GenBank/DDBJ whole genome shotgun (WGS) entry which is preliminary data.</text>
</comment>
<evidence type="ECO:0008006" key="3">
    <source>
        <dbReference type="Google" id="ProtNLM"/>
    </source>
</evidence>
<name>A0A7J9UR29_9MICO</name>
<dbReference type="AlphaFoldDB" id="A0A7J9UR29"/>
<accession>A0A7J9UR29</accession>
<dbReference type="Pfam" id="PF13189">
    <property type="entry name" value="Cytidylate_kin2"/>
    <property type="match status" value="1"/>
</dbReference>
<dbReference type="Gene3D" id="3.40.50.300">
    <property type="entry name" value="P-loop containing nucleotide triphosphate hydrolases"/>
    <property type="match status" value="1"/>
</dbReference>
<dbReference type="Proteomes" id="UP000429644">
    <property type="component" value="Unassembled WGS sequence"/>
</dbReference>
<keyword evidence="2" id="KW-1185">Reference proteome</keyword>
<sequence>VVTLFESYGSGAGYVGPRVARALGLPFHRQAFSSEEIEAAESRREHEGLLARVFGALGTSYGGLDVGDVTAGQRDKYELTMENTRVVLDEADQGGVVMGRNGAFILRDRPATLHVRLDGPLEQRVARAARDAGIDVERARKRQKREDQVRADMSLDLYGWDPREVDHYDMVLNTGLLDLDTCVAIVVAAARLKAAGPGAAGA</sequence>
<organism evidence="1 2">
    <name type="scientific">Georgenia ruanii</name>
    <dbReference type="NCBI Taxonomy" id="348442"/>
    <lineage>
        <taxon>Bacteria</taxon>
        <taxon>Bacillati</taxon>
        <taxon>Actinomycetota</taxon>
        <taxon>Actinomycetes</taxon>
        <taxon>Micrococcales</taxon>
        <taxon>Bogoriellaceae</taxon>
        <taxon>Georgenia</taxon>
    </lineage>
</organism>
<gene>
    <name evidence="1" type="ORF">GB882_00190</name>
</gene>
<reference evidence="1 2" key="1">
    <citation type="submission" date="2019-10" db="EMBL/GenBank/DDBJ databases">
        <title>Georgenia wutianyii sp. nov. and Georgenia yuyongxinii sp. nov. isolated from plateau pika (Ochotona curzoniae) in the Qinghai-Tibet plateau of China.</title>
        <authorList>
            <person name="Tian Z."/>
        </authorList>
    </citation>
    <scope>NUCLEOTIDE SEQUENCE [LARGE SCALE GENOMIC DNA]</scope>
    <source>
        <strain evidence="1 2">JCM 15130</strain>
    </source>
</reference>